<evidence type="ECO:0000313" key="3">
    <source>
        <dbReference type="Proteomes" id="UP000539642"/>
    </source>
</evidence>
<dbReference type="Pfam" id="PF00226">
    <property type="entry name" value="DnaJ"/>
    <property type="match status" value="1"/>
</dbReference>
<keyword evidence="3" id="KW-1185">Reference proteome</keyword>
<comment type="caution">
    <text evidence="2">The sequence shown here is derived from an EMBL/GenBank/DDBJ whole genome shotgun (WGS) entry which is preliminary data.</text>
</comment>
<dbReference type="InterPro" id="IPR036869">
    <property type="entry name" value="J_dom_sf"/>
</dbReference>
<dbReference type="PANTHER" id="PTHR24074">
    <property type="entry name" value="CO-CHAPERONE PROTEIN DJLA"/>
    <property type="match status" value="1"/>
</dbReference>
<dbReference type="PROSITE" id="PS50076">
    <property type="entry name" value="DNAJ_2"/>
    <property type="match status" value="1"/>
</dbReference>
<dbReference type="SUPFAM" id="SSF46565">
    <property type="entry name" value="Chaperone J-domain"/>
    <property type="match status" value="1"/>
</dbReference>
<dbReference type="AlphaFoldDB" id="A0A840UXH2"/>
<dbReference type="Gene3D" id="1.10.287.110">
    <property type="entry name" value="DnaJ domain"/>
    <property type="match status" value="1"/>
</dbReference>
<dbReference type="InterPro" id="IPR001623">
    <property type="entry name" value="DnaJ_domain"/>
</dbReference>
<gene>
    <name evidence="2" type="ORF">HNQ81_003389</name>
</gene>
<dbReference type="RefSeq" id="WP_183352423.1">
    <property type="nucleotide sequence ID" value="NZ_JACHEO010000031.1"/>
</dbReference>
<reference evidence="2 3" key="1">
    <citation type="submission" date="2020-08" db="EMBL/GenBank/DDBJ databases">
        <title>Genomic Encyclopedia of Type Strains, Phase IV (KMG-IV): sequencing the most valuable type-strain genomes for metagenomic binning, comparative biology and taxonomic classification.</title>
        <authorList>
            <person name="Goeker M."/>
        </authorList>
    </citation>
    <scope>NUCLEOTIDE SEQUENCE [LARGE SCALE GENOMIC DNA]</scope>
    <source>
        <strain evidence="2 3">DSM 28570</strain>
    </source>
</reference>
<dbReference type="Proteomes" id="UP000539642">
    <property type="component" value="Unassembled WGS sequence"/>
</dbReference>
<dbReference type="CDD" id="cd06257">
    <property type="entry name" value="DnaJ"/>
    <property type="match status" value="1"/>
</dbReference>
<evidence type="ECO:0000313" key="2">
    <source>
        <dbReference type="EMBL" id="MBB5349633.1"/>
    </source>
</evidence>
<protein>
    <submittedName>
        <fullName evidence="2">Preprotein translocase subunit Sec63</fullName>
    </submittedName>
</protein>
<feature type="domain" description="J" evidence="1">
    <location>
        <begin position="9"/>
        <end position="74"/>
    </location>
</feature>
<dbReference type="InterPro" id="IPR050817">
    <property type="entry name" value="DjlA_DnaK_co-chaperone"/>
</dbReference>
<evidence type="ECO:0000259" key="1">
    <source>
        <dbReference type="PROSITE" id="PS50076"/>
    </source>
</evidence>
<dbReference type="SMART" id="SM00271">
    <property type="entry name" value="DnaJ"/>
    <property type="match status" value="1"/>
</dbReference>
<accession>A0A840UXH2</accession>
<name>A0A840UXH2_9BACT</name>
<proteinExistence type="predicted"/>
<organism evidence="2 3">
    <name type="scientific">Desulfoprunum benzoelyticum</name>
    <dbReference type="NCBI Taxonomy" id="1506996"/>
    <lineage>
        <taxon>Bacteria</taxon>
        <taxon>Pseudomonadati</taxon>
        <taxon>Thermodesulfobacteriota</taxon>
        <taxon>Desulfobulbia</taxon>
        <taxon>Desulfobulbales</taxon>
        <taxon>Desulfobulbaceae</taxon>
        <taxon>Desulfoprunum</taxon>
    </lineage>
</organism>
<dbReference type="EMBL" id="JACHEO010000031">
    <property type="protein sequence ID" value="MBB5349633.1"/>
    <property type="molecule type" value="Genomic_DNA"/>
</dbReference>
<sequence>MQTFAEISAARRVLELPETATMRQIKAQYRRLLAKWHPDLCGGADQQECAARTRAIIAAYKVISRYCSEYEYSFAEEVAQRHLTPEEWWLRRFGNAPMWQDEKGEEE</sequence>